<dbReference type="AlphaFoldDB" id="A0AAW1PV19"/>
<comment type="caution">
    <text evidence="5">The sequence shown here is derived from an EMBL/GenBank/DDBJ whole genome shotgun (WGS) entry which is preliminary data.</text>
</comment>
<dbReference type="Proteomes" id="UP001465755">
    <property type="component" value="Unassembled WGS sequence"/>
</dbReference>
<evidence type="ECO:0000256" key="1">
    <source>
        <dbReference type="ARBA" id="ARBA00000707"/>
    </source>
</evidence>
<keyword evidence="2 3" id="KW-0378">Hydrolase</keyword>
<dbReference type="EMBL" id="JALJOQ010000008">
    <property type="protein sequence ID" value="KAK9812210.1"/>
    <property type="molecule type" value="Genomic_DNA"/>
</dbReference>
<reference evidence="5 6" key="1">
    <citation type="journal article" date="2024" name="Nat. Commun.">
        <title>Phylogenomics reveals the evolutionary origins of lichenization in chlorophyte algae.</title>
        <authorList>
            <person name="Puginier C."/>
            <person name="Libourel C."/>
            <person name="Otte J."/>
            <person name="Skaloud P."/>
            <person name="Haon M."/>
            <person name="Grisel S."/>
            <person name="Petersen M."/>
            <person name="Berrin J.G."/>
            <person name="Delaux P.M."/>
            <person name="Dal Grande F."/>
            <person name="Keller J."/>
        </authorList>
    </citation>
    <scope>NUCLEOTIDE SEQUENCE [LARGE SCALE GENOMIC DNA]</scope>
    <source>
        <strain evidence="5 6">SAG 2036</strain>
    </source>
</reference>
<comment type="catalytic activity">
    <reaction evidence="1 3">
        <text>Thiol-dependent hydrolysis of ester, thioester, amide, peptide and isopeptide bonds formed by the C-terminal Gly of ubiquitin (a 76-residue protein attached to proteins as an intracellular targeting signal).</text>
        <dbReference type="EC" id="3.4.19.12"/>
    </reaction>
</comment>
<evidence type="ECO:0000313" key="5">
    <source>
        <dbReference type="EMBL" id="KAK9812210.1"/>
    </source>
</evidence>
<dbReference type="GO" id="GO:0004843">
    <property type="term" value="F:cysteine-type deubiquitinase activity"/>
    <property type="evidence" value="ECO:0007669"/>
    <property type="project" value="UniProtKB-UniRule"/>
</dbReference>
<dbReference type="GO" id="GO:0036503">
    <property type="term" value="P:ERAD pathway"/>
    <property type="evidence" value="ECO:0007669"/>
    <property type="project" value="TreeGrafter"/>
</dbReference>
<protein>
    <recommendedName>
        <fullName evidence="3">Ubiquitin thioesterase OTU</fullName>
        <ecNumber evidence="3">3.4.19.12</ecNumber>
    </recommendedName>
</protein>
<dbReference type="GO" id="GO:0030968">
    <property type="term" value="P:endoplasmic reticulum unfolded protein response"/>
    <property type="evidence" value="ECO:0007669"/>
    <property type="project" value="TreeGrafter"/>
</dbReference>
<dbReference type="PROSITE" id="PS50802">
    <property type="entry name" value="OTU"/>
    <property type="match status" value="1"/>
</dbReference>
<dbReference type="SUPFAM" id="SSF54001">
    <property type="entry name" value="Cysteine proteinases"/>
    <property type="match status" value="1"/>
</dbReference>
<dbReference type="InterPro" id="IPR003323">
    <property type="entry name" value="OTU_dom"/>
</dbReference>
<feature type="domain" description="OTU" evidence="4">
    <location>
        <begin position="52"/>
        <end position="188"/>
    </location>
</feature>
<keyword evidence="3" id="KW-0645">Protease</keyword>
<dbReference type="Pfam" id="PF02338">
    <property type="entry name" value="OTU"/>
    <property type="match status" value="1"/>
</dbReference>
<proteinExistence type="predicted"/>
<dbReference type="Gene3D" id="3.90.70.80">
    <property type="match status" value="1"/>
</dbReference>
<dbReference type="GO" id="GO:0005634">
    <property type="term" value="C:nucleus"/>
    <property type="evidence" value="ECO:0007669"/>
    <property type="project" value="TreeGrafter"/>
</dbReference>
<dbReference type="GO" id="GO:0016579">
    <property type="term" value="P:protein deubiquitination"/>
    <property type="evidence" value="ECO:0007669"/>
    <property type="project" value="TreeGrafter"/>
</dbReference>
<evidence type="ECO:0000313" key="6">
    <source>
        <dbReference type="Proteomes" id="UP001465755"/>
    </source>
</evidence>
<dbReference type="InterPro" id="IPR038765">
    <property type="entry name" value="Papain-like_cys_pep_sf"/>
</dbReference>
<dbReference type="PANTHER" id="PTHR13312">
    <property type="entry name" value="HIV-INDUCED PROTEIN-7-LIKE PROTEASE"/>
    <property type="match status" value="1"/>
</dbReference>
<keyword evidence="3" id="KW-0963">Cytoplasm</keyword>
<comment type="function">
    <text evidence="3">Hydrolase that can remove conjugated ubiquitin from proteins and may therefore play an important regulatory role at the level of protein turnover by preventing degradation.</text>
</comment>
<keyword evidence="6" id="KW-1185">Reference proteome</keyword>
<comment type="subcellular location">
    <subcellularLocation>
        <location evidence="3">Cytoplasm</location>
    </subcellularLocation>
</comment>
<keyword evidence="3" id="KW-0788">Thiol protease</keyword>
<gene>
    <name evidence="5" type="ORF">WJX73_004320</name>
</gene>
<evidence type="ECO:0000256" key="3">
    <source>
        <dbReference type="RuleBase" id="RU367104"/>
    </source>
</evidence>
<organism evidence="5 6">
    <name type="scientific">Symbiochloris irregularis</name>
    <dbReference type="NCBI Taxonomy" id="706552"/>
    <lineage>
        <taxon>Eukaryota</taxon>
        <taxon>Viridiplantae</taxon>
        <taxon>Chlorophyta</taxon>
        <taxon>core chlorophytes</taxon>
        <taxon>Trebouxiophyceae</taxon>
        <taxon>Trebouxiales</taxon>
        <taxon>Trebouxiaceae</taxon>
        <taxon>Symbiochloris</taxon>
    </lineage>
</organism>
<sequence>MIYTRRVVNNSNDLYSSAIAKALLKQPEAFQEAFLRSYDSLLCLDHGSGRQISVKRIGGSGDCLFAAIAQGHQYLTHGSFMRTPEERTAAARLRQAVCAELVRQKDMMEPFIGDVEPYARTMSRQGVWGGEPELAMASRCLKRRIHVFQPDVAGLQAIAKYGEDFHPDTAPITLLYNGINHYDLMLIDA</sequence>
<keyword evidence="3" id="KW-0833">Ubl conjugation pathway</keyword>
<evidence type="ECO:0000259" key="4">
    <source>
        <dbReference type="PROSITE" id="PS50802"/>
    </source>
</evidence>
<dbReference type="PANTHER" id="PTHR13312:SF6">
    <property type="entry name" value="UBIQUITIN THIOESTERASE OTU"/>
    <property type="match status" value="1"/>
</dbReference>
<name>A0AAW1PV19_9CHLO</name>
<dbReference type="EC" id="3.4.19.12" evidence="3"/>
<dbReference type="GO" id="GO:0005829">
    <property type="term" value="C:cytosol"/>
    <property type="evidence" value="ECO:0007669"/>
    <property type="project" value="TreeGrafter"/>
</dbReference>
<accession>A0AAW1PV19</accession>
<evidence type="ECO:0000256" key="2">
    <source>
        <dbReference type="ARBA" id="ARBA00022801"/>
    </source>
</evidence>